<accession>A0A133VNY4</accession>
<dbReference type="EMBL" id="LHYJ01000026">
    <property type="protein sequence ID" value="KXB08133.1"/>
    <property type="molecule type" value="Genomic_DNA"/>
</dbReference>
<comment type="caution">
    <text evidence="1">The sequence shown here is derived from an EMBL/GenBank/DDBJ whole genome shotgun (WGS) entry which is preliminary data.</text>
</comment>
<proteinExistence type="predicted"/>
<keyword evidence="2" id="KW-1185">Reference proteome</keyword>
<evidence type="ECO:0000313" key="1">
    <source>
        <dbReference type="EMBL" id="KXB08133.1"/>
    </source>
</evidence>
<gene>
    <name evidence="1" type="ORF">AKJ56_01805</name>
</gene>
<protein>
    <submittedName>
        <fullName evidence="1">Uncharacterized protein</fullName>
    </submittedName>
</protein>
<evidence type="ECO:0000313" key="2">
    <source>
        <dbReference type="Proteomes" id="UP000070175"/>
    </source>
</evidence>
<dbReference type="AlphaFoldDB" id="A0A133VNY4"/>
<name>A0A133VNY4_9EURY</name>
<reference evidence="1 2" key="1">
    <citation type="journal article" date="2016" name="Sci. Rep.">
        <title>Metabolic traits of an uncultured archaeal lineage -MSBL1- from brine pools of the Red Sea.</title>
        <authorList>
            <person name="Mwirichia R."/>
            <person name="Alam I."/>
            <person name="Rashid M."/>
            <person name="Vinu M."/>
            <person name="Ba-Alawi W."/>
            <person name="Anthony Kamau A."/>
            <person name="Kamanda Ngugi D."/>
            <person name="Goker M."/>
            <person name="Klenk H.P."/>
            <person name="Bajic V."/>
            <person name="Stingl U."/>
        </authorList>
    </citation>
    <scope>NUCLEOTIDE SEQUENCE [LARGE SCALE GENOMIC DNA]</scope>
    <source>
        <strain evidence="1">SCGC-AAA382N08</strain>
    </source>
</reference>
<sequence length="68" mass="7650">MGTTNAKIIVSGFLEKVNISKEEVQYDIPSGPGEKEYKLKNLFPDVKVSEKEIQKAEKELFTDSELST</sequence>
<organism evidence="1 2">
    <name type="scientific">candidate division MSBL1 archaeon SCGC-AAA382N08</name>
    <dbReference type="NCBI Taxonomy" id="1698285"/>
    <lineage>
        <taxon>Archaea</taxon>
        <taxon>Methanobacteriati</taxon>
        <taxon>Methanobacteriota</taxon>
        <taxon>candidate division MSBL1</taxon>
    </lineage>
</organism>
<dbReference type="Proteomes" id="UP000070175">
    <property type="component" value="Unassembled WGS sequence"/>
</dbReference>